<proteinExistence type="predicted"/>
<organism evidence="1 2">
    <name type="scientific">Lachnospira eligens</name>
    <dbReference type="NCBI Taxonomy" id="39485"/>
    <lineage>
        <taxon>Bacteria</taxon>
        <taxon>Bacillati</taxon>
        <taxon>Bacillota</taxon>
        <taxon>Clostridia</taxon>
        <taxon>Lachnospirales</taxon>
        <taxon>Lachnospiraceae</taxon>
        <taxon>Lachnospira</taxon>
    </lineage>
</organism>
<reference evidence="1 2" key="1">
    <citation type="submission" date="2018-08" db="EMBL/GenBank/DDBJ databases">
        <title>A genome reference for cultivated species of the human gut microbiota.</title>
        <authorList>
            <person name="Zou Y."/>
            <person name="Xue W."/>
            <person name="Luo G."/>
        </authorList>
    </citation>
    <scope>NUCLEOTIDE SEQUENCE [LARGE SCALE GENOMIC DNA]</scope>
    <source>
        <strain evidence="1 2">AF36-7BH</strain>
    </source>
</reference>
<dbReference type="RefSeq" id="WP_118370258.1">
    <property type="nucleotide sequence ID" value="NZ_QROY01000002.1"/>
</dbReference>
<dbReference type="AlphaFoldDB" id="A0A415ME59"/>
<comment type="caution">
    <text evidence="1">The sequence shown here is derived from an EMBL/GenBank/DDBJ whole genome shotgun (WGS) entry which is preliminary data.</text>
</comment>
<evidence type="ECO:0000313" key="2">
    <source>
        <dbReference type="Proteomes" id="UP000285201"/>
    </source>
</evidence>
<evidence type="ECO:0000313" key="1">
    <source>
        <dbReference type="EMBL" id="RHL71065.1"/>
    </source>
</evidence>
<name>A0A415ME59_9FIRM</name>
<dbReference type="Proteomes" id="UP000285201">
    <property type="component" value="Unassembled WGS sequence"/>
</dbReference>
<sequence length="154" mass="18605">MKIELIRLKFNNTHSYKYKLFTHCCNKIQNDKAIIFTGEDLIHSDDCLDDERYVPQFCTSHTEVITSYEDEWEQTNNYPIQFCPHCGKKIDIAVVDEIDVSDKYKELSKQRDELWRKCQRTDSKKKESELREQVRKLDDQINDFYELCEWKGEY</sequence>
<accession>A0A415ME59</accession>
<dbReference type="EMBL" id="QROY01000002">
    <property type="protein sequence ID" value="RHL71065.1"/>
    <property type="molecule type" value="Genomic_DNA"/>
</dbReference>
<protein>
    <submittedName>
        <fullName evidence="1">Uncharacterized protein</fullName>
    </submittedName>
</protein>
<gene>
    <name evidence="1" type="ORF">DW007_02660</name>
</gene>